<sequence length="281" mass="32329">MLNLTIPQTAQVIGANLKHVTQASLTKALVLRKQTGPRLSTDIMLERTRIAIDEWTNKEPSDKKIWLSVRKKDISRGARNFLWRCLHDSYRLGKKWLHLEGFEERASCHECDEFDSLDHILIDCKVPGQEVIWKLTKALWEKTGKQWPDLSLGIVLGCGLANYRIDTNLPDTGLNRLFLVLVSEAAYLIWKIRCEWKIKHEGRLDKRPSAPEVASKWRSAISKRIQFEIIASDTGRFKHKAIPVKLVEQTWGKLLRTENLRGLRMRDITGFLVGIGMDEPP</sequence>
<gene>
    <name evidence="1" type="ORF">M422DRAFT_274358</name>
</gene>
<proteinExistence type="predicted"/>
<protein>
    <recommendedName>
        <fullName evidence="3">Reverse transcriptase zinc-binding domain-containing protein</fullName>
    </recommendedName>
</protein>
<dbReference type="AlphaFoldDB" id="A0A0C9UHX9"/>
<reference evidence="1 2" key="1">
    <citation type="submission" date="2014-06" db="EMBL/GenBank/DDBJ databases">
        <title>Evolutionary Origins and Diversification of the Mycorrhizal Mutualists.</title>
        <authorList>
            <consortium name="DOE Joint Genome Institute"/>
            <consortium name="Mycorrhizal Genomics Consortium"/>
            <person name="Kohler A."/>
            <person name="Kuo A."/>
            <person name="Nagy L.G."/>
            <person name="Floudas D."/>
            <person name="Copeland A."/>
            <person name="Barry K.W."/>
            <person name="Cichocki N."/>
            <person name="Veneault-Fourrey C."/>
            <person name="LaButti K."/>
            <person name="Lindquist E.A."/>
            <person name="Lipzen A."/>
            <person name="Lundell T."/>
            <person name="Morin E."/>
            <person name="Murat C."/>
            <person name="Riley R."/>
            <person name="Ohm R."/>
            <person name="Sun H."/>
            <person name="Tunlid A."/>
            <person name="Henrissat B."/>
            <person name="Grigoriev I.V."/>
            <person name="Hibbett D.S."/>
            <person name="Martin F."/>
        </authorList>
    </citation>
    <scope>NUCLEOTIDE SEQUENCE [LARGE SCALE GENOMIC DNA]</scope>
    <source>
        <strain evidence="1 2">SS14</strain>
    </source>
</reference>
<name>A0A0C9UHX9_SPHS4</name>
<organism evidence="1 2">
    <name type="scientific">Sphaerobolus stellatus (strain SS14)</name>
    <dbReference type="NCBI Taxonomy" id="990650"/>
    <lineage>
        <taxon>Eukaryota</taxon>
        <taxon>Fungi</taxon>
        <taxon>Dikarya</taxon>
        <taxon>Basidiomycota</taxon>
        <taxon>Agaricomycotina</taxon>
        <taxon>Agaricomycetes</taxon>
        <taxon>Phallomycetidae</taxon>
        <taxon>Geastrales</taxon>
        <taxon>Sphaerobolaceae</taxon>
        <taxon>Sphaerobolus</taxon>
    </lineage>
</organism>
<accession>A0A0C9UHX9</accession>
<dbReference type="OrthoDB" id="3253907at2759"/>
<evidence type="ECO:0000313" key="2">
    <source>
        <dbReference type="Proteomes" id="UP000054279"/>
    </source>
</evidence>
<evidence type="ECO:0008006" key="3">
    <source>
        <dbReference type="Google" id="ProtNLM"/>
    </source>
</evidence>
<dbReference type="EMBL" id="KN837457">
    <property type="protein sequence ID" value="KIJ24800.1"/>
    <property type="molecule type" value="Genomic_DNA"/>
</dbReference>
<dbReference type="HOGENOM" id="CLU_044484_0_0_1"/>
<evidence type="ECO:0000313" key="1">
    <source>
        <dbReference type="EMBL" id="KIJ24800.1"/>
    </source>
</evidence>
<keyword evidence="2" id="KW-1185">Reference proteome</keyword>
<dbReference type="Proteomes" id="UP000054279">
    <property type="component" value="Unassembled WGS sequence"/>
</dbReference>